<gene>
    <name evidence="2" type="ORF">DX914_11545</name>
</gene>
<name>A0A371JYZ9_9GAMM</name>
<dbReference type="EMBL" id="QTSU01000002">
    <property type="protein sequence ID" value="RDZ26903.1"/>
    <property type="molecule type" value="Genomic_DNA"/>
</dbReference>
<keyword evidence="1" id="KW-0732">Signal</keyword>
<organism evidence="2 3">
    <name type="scientific">Lysobacter silvisoli</name>
    <dbReference type="NCBI Taxonomy" id="2293254"/>
    <lineage>
        <taxon>Bacteria</taxon>
        <taxon>Pseudomonadati</taxon>
        <taxon>Pseudomonadota</taxon>
        <taxon>Gammaproteobacteria</taxon>
        <taxon>Lysobacterales</taxon>
        <taxon>Lysobacteraceae</taxon>
        <taxon>Lysobacter</taxon>
    </lineage>
</organism>
<dbReference type="AlphaFoldDB" id="A0A371JYZ9"/>
<dbReference type="InterPro" id="IPR009706">
    <property type="entry name" value="DUF1287"/>
</dbReference>
<dbReference type="Proteomes" id="UP000264492">
    <property type="component" value="Unassembled WGS sequence"/>
</dbReference>
<accession>A0A371JYZ9</accession>
<evidence type="ECO:0000313" key="3">
    <source>
        <dbReference type="Proteomes" id="UP000264492"/>
    </source>
</evidence>
<reference evidence="2 3" key="1">
    <citation type="submission" date="2018-08" db="EMBL/GenBank/DDBJ databases">
        <title>Lysobacter sp. zong2l5, whole genome shotgun sequence.</title>
        <authorList>
            <person name="Zhang X."/>
            <person name="Feng G."/>
            <person name="Zhu H."/>
        </authorList>
    </citation>
    <scope>NUCLEOTIDE SEQUENCE [LARGE SCALE GENOMIC DNA]</scope>
    <source>
        <strain evidence="3">zong2l5</strain>
    </source>
</reference>
<dbReference type="RefSeq" id="WP_115859282.1">
    <property type="nucleotide sequence ID" value="NZ_QTSU01000002.1"/>
</dbReference>
<protein>
    <submittedName>
        <fullName evidence="2">DUF1287 domain-containing protein</fullName>
    </submittedName>
</protein>
<dbReference type="PROSITE" id="PS51257">
    <property type="entry name" value="PROKAR_LIPOPROTEIN"/>
    <property type="match status" value="1"/>
</dbReference>
<evidence type="ECO:0000256" key="1">
    <source>
        <dbReference type="SAM" id="SignalP"/>
    </source>
</evidence>
<feature type="signal peptide" evidence="1">
    <location>
        <begin position="1"/>
        <end position="25"/>
    </location>
</feature>
<dbReference type="Pfam" id="PF06940">
    <property type="entry name" value="DUF1287"/>
    <property type="match status" value="1"/>
</dbReference>
<dbReference type="OrthoDB" id="114026at2"/>
<comment type="caution">
    <text evidence="2">The sequence shown here is derived from an EMBL/GenBank/DDBJ whole genome shotgun (WGS) entry which is preliminary data.</text>
</comment>
<proteinExistence type="predicted"/>
<feature type="chain" id="PRO_5016952245" evidence="1">
    <location>
        <begin position="26"/>
        <end position="227"/>
    </location>
</feature>
<evidence type="ECO:0000313" key="2">
    <source>
        <dbReference type="EMBL" id="RDZ26903.1"/>
    </source>
</evidence>
<keyword evidence="3" id="KW-1185">Reference proteome</keyword>
<sequence length="227" mass="25001">MSRAAAAWQRAVAVLALAAACSACGERAPTAQAPATAPTAAKRAPPAPAVPTHPLVRAARAQVGVVNYYDPTYVRLDYPGGDVAADRGVCTDVVIRALRTQGLDLQQALHEDMRANFARYPQSWGARGTDRNIDHRRVPNLRRWFERQRWQLPASERAADYQPGDFVTWDLGNGVPHIGIVSDRKSWEGDPLILHNMSRGTEEGDLLFVYPITGHYRPKLETVASVR</sequence>